<name>A0A921U3N2_SORBI</name>
<accession>A0A921U3N2</accession>
<reference evidence="3" key="1">
    <citation type="journal article" date="2019" name="BMC Genomics">
        <title>A new reference genome for Sorghum bicolor reveals high levels of sequence similarity between sweet and grain genotypes: implications for the genetics of sugar metabolism.</title>
        <authorList>
            <person name="Cooper E.A."/>
            <person name="Brenton Z.W."/>
            <person name="Flinn B.S."/>
            <person name="Jenkins J."/>
            <person name="Shu S."/>
            <person name="Flowers D."/>
            <person name="Luo F."/>
            <person name="Wang Y."/>
            <person name="Xia P."/>
            <person name="Barry K."/>
            <person name="Daum C."/>
            <person name="Lipzen A."/>
            <person name="Yoshinaga Y."/>
            <person name="Schmutz J."/>
            <person name="Saski C."/>
            <person name="Vermerris W."/>
            <person name="Kresovich S."/>
        </authorList>
    </citation>
    <scope>NUCLEOTIDE SEQUENCE</scope>
</reference>
<dbReference type="Gene3D" id="3.80.10.10">
    <property type="entry name" value="Ribonuclease Inhibitor"/>
    <property type="match status" value="1"/>
</dbReference>
<dbReference type="InterPro" id="IPR032675">
    <property type="entry name" value="LRR_dom_sf"/>
</dbReference>
<dbReference type="InterPro" id="IPR055302">
    <property type="entry name" value="F-box_dom-containing"/>
</dbReference>
<dbReference type="Pfam" id="PF00646">
    <property type="entry name" value="F-box"/>
    <property type="match status" value="1"/>
</dbReference>
<feature type="domain" description="F-box/LRR-repeat protein 15/At3g58940/PEG3-like LRR" evidence="2">
    <location>
        <begin position="111"/>
        <end position="330"/>
    </location>
</feature>
<protein>
    <recommendedName>
        <fullName evidence="5">F-box domain-containing protein</fullName>
    </recommendedName>
</protein>
<evidence type="ECO:0008006" key="5">
    <source>
        <dbReference type="Google" id="ProtNLM"/>
    </source>
</evidence>
<dbReference type="InterPro" id="IPR001810">
    <property type="entry name" value="F-box_dom"/>
</dbReference>
<dbReference type="EMBL" id="CM027688">
    <property type="protein sequence ID" value="KAG0517048.1"/>
    <property type="molecule type" value="Genomic_DNA"/>
</dbReference>
<dbReference type="InterPro" id="IPR055411">
    <property type="entry name" value="LRR_FXL15/At3g58940/PEG3-like"/>
</dbReference>
<organism evidence="3 4">
    <name type="scientific">Sorghum bicolor</name>
    <name type="common">Sorghum</name>
    <name type="synonym">Sorghum vulgare</name>
    <dbReference type="NCBI Taxonomy" id="4558"/>
    <lineage>
        <taxon>Eukaryota</taxon>
        <taxon>Viridiplantae</taxon>
        <taxon>Streptophyta</taxon>
        <taxon>Embryophyta</taxon>
        <taxon>Tracheophyta</taxon>
        <taxon>Spermatophyta</taxon>
        <taxon>Magnoliopsida</taxon>
        <taxon>Liliopsida</taxon>
        <taxon>Poales</taxon>
        <taxon>Poaceae</taxon>
        <taxon>PACMAD clade</taxon>
        <taxon>Panicoideae</taxon>
        <taxon>Andropogonodae</taxon>
        <taxon>Andropogoneae</taxon>
        <taxon>Sorghinae</taxon>
        <taxon>Sorghum</taxon>
    </lineage>
</organism>
<dbReference type="Pfam" id="PF24758">
    <property type="entry name" value="LRR_At5g56370"/>
    <property type="match status" value="1"/>
</dbReference>
<dbReference type="PANTHER" id="PTHR32141">
    <property type="match status" value="1"/>
</dbReference>
<dbReference type="PANTHER" id="PTHR32141:SF168">
    <property type="entry name" value="OS12G0595200 PROTEIN"/>
    <property type="match status" value="1"/>
</dbReference>
<dbReference type="AlphaFoldDB" id="A0A921U3N2"/>
<proteinExistence type="predicted"/>
<dbReference type="Proteomes" id="UP000807115">
    <property type="component" value="Chromosome 9"/>
</dbReference>
<dbReference type="InterPro" id="IPR036047">
    <property type="entry name" value="F-box-like_dom_sf"/>
</dbReference>
<dbReference type="InterPro" id="IPR053781">
    <property type="entry name" value="F-box_AtFBL13-like"/>
</dbReference>
<comment type="caution">
    <text evidence="3">The sequence shown here is derived from an EMBL/GenBank/DDBJ whole genome shotgun (WGS) entry which is preliminary data.</text>
</comment>
<reference evidence="3" key="2">
    <citation type="submission" date="2020-10" db="EMBL/GenBank/DDBJ databases">
        <authorList>
            <person name="Cooper E.A."/>
            <person name="Brenton Z.W."/>
            <person name="Flinn B.S."/>
            <person name="Jenkins J."/>
            <person name="Shu S."/>
            <person name="Flowers D."/>
            <person name="Luo F."/>
            <person name="Wang Y."/>
            <person name="Xia P."/>
            <person name="Barry K."/>
            <person name="Daum C."/>
            <person name="Lipzen A."/>
            <person name="Yoshinaga Y."/>
            <person name="Schmutz J."/>
            <person name="Saski C."/>
            <person name="Vermerris W."/>
            <person name="Kresovich S."/>
        </authorList>
    </citation>
    <scope>NUCLEOTIDE SEQUENCE</scope>
</reference>
<evidence type="ECO:0000313" key="4">
    <source>
        <dbReference type="Proteomes" id="UP000807115"/>
    </source>
</evidence>
<dbReference type="SUPFAM" id="SSF52047">
    <property type="entry name" value="RNI-like"/>
    <property type="match status" value="1"/>
</dbReference>
<evidence type="ECO:0000259" key="2">
    <source>
        <dbReference type="Pfam" id="PF24758"/>
    </source>
</evidence>
<gene>
    <name evidence="3" type="ORF">BDA96_09G054700</name>
</gene>
<evidence type="ECO:0000313" key="3">
    <source>
        <dbReference type="EMBL" id="KAG0517048.1"/>
    </source>
</evidence>
<dbReference type="SUPFAM" id="SSF81383">
    <property type="entry name" value="F-box domain"/>
    <property type="match status" value="1"/>
</dbReference>
<evidence type="ECO:0000259" key="1">
    <source>
        <dbReference type="Pfam" id="PF00646"/>
    </source>
</evidence>
<sequence length="451" mass="50908">MEMELLTTAKNRRLELEERLAVADRISSLPDGVLGDIVSLLPTKDGARTKVLSSRWRRLWRSAPLNLEGYVHGVPEGIEISRILSSHPGPARRFSVSYYGDYHSVFAADLGGWLQSSALDRLQELQLHQVIRVPESALHRFSSTLRVATFSSCIFKDGKNGSAALQFPLLTQLSLVNVVISESYLHALLAACPALQSLFIRCDQELCPVQIVSPSIISIGVHSGWRNFKKVQQLVIKDAPCLERLLLLGGTKIAVSVISAPRLHILGKLRNTNFPRFHFGTSTVQGPNIIATMTAVVSSVKVLALSNVKLCLNAVINLMKCFPHLDKLYIQITSHEEETWFRYQENIIALDIRLRKIVLANYRGYKSQVMLAKFFISRARVLELMRFESVFPSVRYKWIERQRSLLEVEKRASMGAQFDFVSRNIFIGSCSRDAEVVHDLSITDPFQRIHR</sequence>
<dbReference type="CDD" id="cd22160">
    <property type="entry name" value="F-box_AtFBL13-like"/>
    <property type="match status" value="1"/>
</dbReference>
<feature type="domain" description="F-box" evidence="1">
    <location>
        <begin position="26"/>
        <end position="66"/>
    </location>
</feature>